<keyword evidence="3" id="KW-1185">Reference proteome</keyword>
<gene>
    <name evidence="2" type="ORF">DGAL_LOCUS6869</name>
</gene>
<evidence type="ECO:0000313" key="2">
    <source>
        <dbReference type="EMBL" id="CAH0104155.1"/>
    </source>
</evidence>
<protein>
    <submittedName>
        <fullName evidence="2">Uncharacterized protein</fullName>
    </submittedName>
</protein>
<comment type="caution">
    <text evidence="2">The sequence shown here is derived from an EMBL/GenBank/DDBJ whole genome shotgun (WGS) entry which is preliminary data.</text>
</comment>
<feature type="region of interest" description="Disordered" evidence="1">
    <location>
        <begin position="81"/>
        <end position="105"/>
    </location>
</feature>
<sequence length="105" mass="11491">MLKAYAVIPLSAESVNLIEQLLTDRNLALQPSDVIDPLADSPTSSNIEDNSQSMQGNPTDDESADITEVDQSEIVSSARVLTDHGSFHHSQMDQSEELMEDENCD</sequence>
<dbReference type="EMBL" id="CAKKLH010000124">
    <property type="protein sequence ID" value="CAH0104155.1"/>
    <property type="molecule type" value="Genomic_DNA"/>
</dbReference>
<feature type="compositionally biased region" description="Acidic residues" evidence="1">
    <location>
        <begin position="94"/>
        <end position="105"/>
    </location>
</feature>
<accession>A0A8J2RM83</accession>
<feature type="compositionally biased region" description="Polar residues" evidence="1">
    <location>
        <begin position="41"/>
        <end position="58"/>
    </location>
</feature>
<name>A0A8J2RM83_9CRUS</name>
<organism evidence="2 3">
    <name type="scientific">Daphnia galeata</name>
    <dbReference type="NCBI Taxonomy" id="27404"/>
    <lineage>
        <taxon>Eukaryota</taxon>
        <taxon>Metazoa</taxon>
        <taxon>Ecdysozoa</taxon>
        <taxon>Arthropoda</taxon>
        <taxon>Crustacea</taxon>
        <taxon>Branchiopoda</taxon>
        <taxon>Diplostraca</taxon>
        <taxon>Cladocera</taxon>
        <taxon>Anomopoda</taxon>
        <taxon>Daphniidae</taxon>
        <taxon>Daphnia</taxon>
    </lineage>
</organism>
<evidence type="ECO:0000256" key="1">
    <source>
        <dbReference type="SAM" id="MobiDB-lite"/>
    </source>
</evidence>
<reference evidence="2" key="1">
    <citation type="submission" date="2021-11" db="EMBL/GenBank/DDBJ databases">
        <authorList>
            <person name="Schell T."/>
        </authorList>
    </citation>
    <scope>NUCLEOTIDE SEQUENCE</scope>
    <source>
        <strain evidence="2">M5</strain>
    </source>
</reference>
<dbReference type="OrthoDB" id="6145499at2759"/>
<proteinExistence type="predicted"/>
<dbReference type="AlphaFoldDB" id="A0A8J2RM83"/>
<dbReference type="Proteomes" id="UP000789390">
    <property type="component" value="Unassembled WGS sequence"/>
</dbReference>
<evidence type="ECO:0000313" key="3">
    <source>
        <dbReference type="Proteomes" id="UP000789390"/>
    </source>
</evidence>
<feature type="region of interest" description="Disordered" evidence="1">
    <location>
        <begin position="33"/>
        <end position="65"/>
    </location>
</feature>